<keyword evidence="3 7" id="KW-0812">Transmembrane</keyword>
<keyword evidence="6 7" id="KW-0472">Membrane</keyword>
<organism evidence="9 10">
    <name type="scientific">Sphaerulina musiva (strain SO2202)</name>
    <name type="common">Poplar stem canker fungus</name>
    <name type="synonym">Septoria musiva</name>
    <dbReference type="NCBI Taxonomy" id="692275"/>
    <lineage>
        <taxon>Eukaryota</taxon>
        <taxon>Fungi</taxon>
        <taxon>Dikarya</taxon>
        <taxon>Ascomycota</taxon>
        <taxon>Pezizomycotina</taxon>
        <taxon>Dothideomycetes</taxon>
        <taxon>Dothideomycetidae</taxon>
        <taxon>Mycosphaerellales</taxon>
        <taxon>Mycosphaerellaceae</taxon>
        <taxon>Sphaerulina</taxon>
    </lineage>
</organism>
<dbReference type="PROSITE" id="PS51751">
    <property type="entry name" value="EXPERA"/>
    <property type="match status" value="1"/>
</dbReference>
<dbReference type="Proteomes" id="UP000016931">
    <property type="component" value="Unassembled WGS sequence"/>
</dbReference>
<evidence type="ECO:0000256" key="3">
    <source>
        <dbReference type="ARBA" id="ARBA00022692"/>
    </source>
</evidence>
<accession>N1QE71</accession>
<evidence type="ECO:0000256" key="1">
    <source>
        <dbReference type="ARBA" id="ARBA00004477"/>
    </source>
</evidence>
<dbReference type="InterPro" id="IPR016964">
    <property type="entry name" value="Sigma2_recept"/>
</dbReference>
<comment type="subcellular location">
    <subcellularLocation>
        <location evidence="1">Endoplasmic reticulum membrane</location>
        <topology evidence="1">Multi-pass membrane protein</topology>
    </subcellularLocation>
</comment>
<evidence type="ECO:0000256" key="6">
    <source>
        <dbReference type="ARBA" id="ARBA00023136"/>
    </source>
</evidence>
<dbReference type="PANTHER" id="PTHR31204">
    <property type="entry name" value="SIGMA INTRACELLULAR RECEPTOR 2"/>
    <property type="match status" value="1"/>
</dbReference>
<proteinExistence type="inferred from homology"/>
<protein>
    <recommendedName>
        <fullName evidence="7">Efficient mitochondria targeting-associated protein 19</fullName>
    </recommendedName>
</protein>
<dbReference type="PANTHER" id="PTHR31204:SF1">
    <property type="entry name" value="SIGMA INTRACELLULAR RECEPTOR 2"/>
    <property type="match status" value="1"/>
</dbReference>
<dbReference type="RefSeq" id="XP_016758756.1">
    <property type="nucleotide sequence ID" value="XM_016908162.1"/>
</dbReference>
<dbReference type="InterPro" id="IPR051987">
    <property type="entry name" value="Sigma-2_receptor-like"/>
</dbReference>
<dbReference type="EMBL" id="KB456267">
    <property type="protein sequence ID" value="EMF10635.1"/>
    <property type="molecule type" value="Genomic_DNA"/>
</dbReference>
<dbReference type="PIRSF" id="PIRSF031032">
    <property type="entry name" value="TMP_97_prd"/>
    <property type="match status" value="1"/>
</dbReference>
<dbReference type="GeneID" id="27905299"/>
<dbReference type="GO" id="GO:0005789">
    <property type="term" value="C:endoplasmic reticulum membrane"/>
    <property type="evidence" value="ECO:0007669"/>
    <property type="project" value="UniProtKB-SubCell"/>
</dbReference>
<evidence type="ECO:0000256" key="4">
    <source>
        <dbReference type="ARBA" id="ARBA00022824"/>
    </source>
</evidence>
<dbReference type="HOGENOM" id="CLU_086812_2_1_1"/>
<feature type="transmembrane region" description="Helical" evidence="7">
    <location>
        <begin position="12"/>
        <end position="33"/>
    </location>
</feature>
<sequence>MAPLLSRKKDLIYLVFFTIHIPIVFLVDIYPLYPPSLIPTFMTSLRTWYIATYRDANFVSPPAWFMLYSWLELFYHAPLSIWAIGALLRDDPRVPGHLLAYAMQTAVTTATCIADFLSWEDLSGKEKVELGKLYVPYLAVSVFMGLDMLGRLNAKLSSGRLVDGRLKKGN</sequence>
<evidence type="ECO:0000256" key="2">
    <source>
        <dbReference type="ARBA" id="ARBA00009096"/>
    </source>
</evidence>
<feature type="transmembrane region" description="Helical" evidence="7">
    <location>
        <begin position="131"/>
        <end position="150"/>
    </location>
</feature>
<keyword evidence="4 7" id="KW-0256">Endoplasmic reticulum</keyword>
<dbReference type="OrthoDB" id="433124at2759"/>
<keyword evidence="5 7" id="KW-1133">Transmembrane helix</keyword>
<dbReference type="STRING" id="692275.N1QE71"/>
<dbReference type="OMA" id="EFKDPMV"/>
<keyword evidence="10" id="KW-1185">Reference proteome</keyword>
<evidence type="ECO:0000256" key="7">
    <source>
        <dbReference type="PIRNR" id="PIRNR031032"/>
    </source>
</evidence>
<comment type="similarity">
    <text evidence="2">Belongs to the TMEM97/sigma-2 receptor family.</text>
</comment>
<gene>
    <name evidence="9" type="ORF">SEPMUDRAFT_165285</name>
</gene>
<reference evidence="9 10" key="1">
    <citation type="journal article" date="2012" name="PLoS Pathog.">
        <title>Diverse lifestyles and strategies of plant pathogenesis encoded in the genomes of eighteen Dothideomycetes fungi.</title>
        <authorList>
            <person name="Ohm R.A."/>
            <person name="Feau N."/>
            <person name="Henrissat B."/>
            <person name="Schoch C.L."/>
            <person name="Horwitz B.A."/>
            <person name="Barry K.W."/>
            <person name="Condon B.J."/>
            <person name="Copeland A.C."/>
            <person name="Dhillon B."/>
            <person name="Glaser F."/>
            <person name="Hesse C.N."/>
            <person name="Kosti I."/>
            <person name="LaButti K."/>
            <person name="Lindquist E.A."/>
            <person name="Lucas S."/>
            <person name="Salamov A.A."/>
            <person name="Bradshaw R.E."/>
            <person name="Ciuffetti L."/>
            <person name="Hamelin R.C."/>
            <person name="Kema G.H.J."/>
            <person name="Lawrence C."/>
            <person name="Scott J.A."/>
            <person name="Spatafora J.W."/>
            <person name="Turgeon B.G."/>
            <person name="de Wit P.J.G.M."/>
            <person name="Zhong S."/>
            <person name="Goodwin S.B."/>
            <person name="Grigoriev I.V."/>
        </authorList>
    </citation>
    <scope>NUCLEOTIDE SEQUENCE [LARGE SCALE GENOMIC DNA]</scope>
    <source>
        <strain evidence="9 10">SO2202</strain>
    </source>
</reference>
<name>N1QE71_SPHMS</name>
<evidence type="ECO:0000313" key="9">
    <source>
        <dbReference type="EMBL" id="EMF10635.1"/>
    </source>
</evidence>
<evidence type="ECO:0000313" key="10">
    <source>
        <dbReference type="Proteomes" id="UP000016931"/>
    </source>
</evidence>
<evidence type="ECO:0000256" key="5">
    <source>
        <dbReference type="ARBA" id="ARBA00022989"/>
    </source>
</evidence>
<dbReference type="eggNOG" id="KOG0012">
    <property type="taxonomic scope" value="Eukaryota"/>
</dbReference>
<evidence type="ECO:0000259" key="8">
    <source>
        <dbReference type="PROSITE" id="PS51751"/>
    </source>
</evidence>
<dbReference type="InterPro" id="IPR033118">
    <property type="entry name" value="EXPERA"/>
</dbReference>
<feature type="transmembrane region" description="Helical" evidence="7">
    <location>
        <begin position="100"/>
        <end position="119"/>
    </location>
</feature>
<dbReference type="Pfam" id="PF05241">
    <property type="entry name" value="EBP"/>
    <property type="match status" value="1"/>
</dbReference>
<feature type="transmembrane region" description="Helical" evidence="7">
    <location>
        <begin position="67"/>
        <end position="88"/>
    </location>
</feature>
<feature type="domain" description="EXPERA" evidence="8">
    <location>
        <begin position="9"/>
        <end position="145"/>
    </location>
</feature>
<dbReference type="AlphaFoldDB" id="N1QE71"/>